<protein>
    <submittedName>
        <fullName evidence="2">Uncharacterized protein</fullName>
    </submittedName>
</protein>
<feature type="transmembrane region" description="Helical" evidence="1">
    <location>
        <begin position="30"/>
        <end position="51"/>
    </location>
</feature>
<evidence type="ECO:0000313" key="2">
    <source>
        <dbReference type="EMBL" id="KAA5532810.1"/>
    </source>
</evidence>
<dbReference type="Proteomes" id="UP000325141">
    <property type="component" value="Unassembled WGS sequence"/>
</dbReference>
<keyword evidence="3" id="KW-1185">Reference proteome</keyword>
<dbReference type="RefSeq" id="WP_150014037.1">
    <property type="nucleotide sequence ID" value="NZ_VWSG01000011.1"/>
</dbReference>
<keyword evidence="1" id="KW-0812">Transmembrane</keyword>
<gene>
    <name evidence="2" type="ORF">F0460_13275</name>
</gene>
<proteinExistence type="predicted"/>
<dbReference type="EMBL" id="VWSG01000011">
    <property type="protein sequence ID" value="KAA5532810.1"/>
    <property type="molecule type" value="Genomic_DNA"/>
</dbReference>
<organism evidence="2 3">
    <name type="scientific">Paenimyroides baculatum</name>
    <dbReference type="NCBI Taxonomy" id="2608000"/>
    <lineage>
        <taxon>Bacteria</taxon>
        <taxon>Pseudomonadati</taxon>
        <taxon>Bacteroidota</taxon>
        <taxon>Flavobacteriia</taxon>
        <taxon>Flavobacteriales</taxon>
        <taxon>Flavobacteriaceae</taxon>
        <taxon>Paenimyroides</taxon>
    </lineage>
</organism>
<reference evidence="2 3" key="1">
    <citation type="submission" date="2019-09" db="EMBL/GenBank/DDBJ databases">
        <title>Genome sequence and assembly of Flavobacterium sp.</title>
        <authorList>
            <person name="Chhetri G."/>
        </authorList>
    </citation>
    <scope>NUCLEOTIDE SEQUENCE [LARGE SCALE GENOMIC DNA]</scope>
    <source>
        <strain evidence="2 3">SNL9</strain>
    </source>
</reference>
<accession>A0A5M6CED8</accession>
<name>A0A5M6CED8_9FLAO</name>
<keyword evidence="1" id="KW-1133">Transmembrane helix</keyword>
<evidence type="ECO:0000256" key="1">
    <source>
        <dbReference type="SAM" id="Phobius"/>
    </source>
</evidence>
<evidence type="ECO:0000313" key="3">
    <source>
        <dbReference type="Proteomes" id="UP000325141"/>
    </source>
</evidence>
<sequence length="150" mass="17435">MEDKITLIDKGIKLFLSAYQVLFRVTKTRLGSGFVGFFLAASLAVLIWIYFIKDGMQELKNENTSLKAENNDSKASLKLCETEKANVREIVRNELKDEVRAEMKEQMDVTFQYMQKAQEHLINGNVKKSKDIQQLEEEIQLLEKRKEAMR</sequence>
<keyword evidence="1" id="KW-0472">Membrane</keyword>
<dbReference type="AlphaFoldDB" id="A0A5M6CED8"/>
<comment type="caution">
    <text evidence="2">The sequence shown here is derived from an EMBL/GenBank/DDBJ whole genome shotgun (WGS) entry which is preliminary data.</text>
</comment>